<dbReference type="Pfam" id="PF14620">
    <property type="entry name" value="YPEB_PepSY1-2"/>
    <property type="match status" value="1"/>
</dbReference>
<dbReference type="EMBL" id="LQYT01000036">
    <property type="protein sequence ID" value="KYD20231.1"/>
    <property type="molecule type" value="Genomic_DNA"/>
</dbReference>
<feature type="domain" description="Sporulation protein YpeB N-terminal" evidence="2">
    <location>
        <begin position="26"/>
        <end position="161"/>
    </location>
</feature>
<dbReference type="STRING" id="301148.B4135_2007"/>
<dbReference type="PATRIC" id="fig|301148.3.peg.3041"/>
<dbReference type="InterPro" id="IPR014239">
    <property type="entry name" value="YpeB_PepSY1-2"/>
</dbReference>
<dbReference type="InterPro" id="IPR048402">
    <property type="entry name" value="YpeB_N"/>
</dbReference>
<dbReference type="OrthoDB" id="2372097at2"/>
<accession>A0A150M797</accession>
<dbReference type="NCBIfam" id="TIGR02889">
    <property type="entry name" value="spore_YpeB"/>
    <property type="match status" value="1"/>
</dbReference>
<dbReference type="Proteomes" id="UP000075683">
    <property type="component" value="Unassembled WGS sequence"/>
</dbReference>
<dbReference type="AlphaFoldDB" id="A0A150M797"/>
<reference evidence="3 4" key="1">
    <citation type="submission" date="2016-01" db="EMBL/GenBank/DDBJ databases">
        <title>Draft Genome Sequences of Seven Thermophilic Sporeformers Isolated from Foods.</title>
        <authorList>
            <person name="Berendsen E.M."/>
            <person name="Wells-Bennik M.H."/>
            <person name="Krawcyk A.O."/>
            <person name="De Jong A."/>
            <person name="Holsappel S."/>
            <person name="Eijlander R.T."/>
            <person name="Kuipers O.P."/>
        </authorList>
    </citation>
    <scope>NUCLEOTIDE SEQUENCE [LARGE SCALE GENOMIC DNA]</scope>
    <source>
        <strain evidence="3 4">B4135</strain>
    </source>
</reference>
<proteinExistence type="predicted"/>
<evidence type="ECO:0000259" key="2">
    <source>
        <dbReference type="Pfam" id="PF20769"/>
    </source>
</evidence>
<evidence type="ECO:0000259" key="1">
    <source>
        <dbReference type="Pfam" id="PF14620"/>
    </source>
</evidence>
<dbReference type="RefSeq" id="WP_061568622.1">
    <property type="nucleotide sequence ID" value="NZ_LQYT01000036.1"/>
</dbReference>
<dbReference type="GO" id="GO:0009847">
    <property type="term" value="P:spore germination"/>
    <property type="evidence" value="ECO:0007669"/>
    <property type="project" value="InterPro"/>
</dbReference>
<evidence type="ECO:0000313" key="3">
    <source>
        <dbReference type="EMBL" id="KYD20231.1"/>
    </source>
</evidence>
<name>A0A150M797_9BACI</name>
<sequence length="451" mass="50578">MRGVLIAALIVLLVGTGYWGYQEHKEKNAILINAENNYQRAFHELTYNIDILHDKIGTALAMNSRKSLSPALAEVWRMTSQANSEVGQLPLTLAPFSKTEEFLSQIGDFTYKTAVRDLEKEPLSDEEYQMLKSLYQKSAEIQDELRKVQYLVLNNRLRWMDVETALATGKGNTDNSIIDGFKTVEEKVSGYSETDLGQFLSSSIKKKEKGYKNLKGKTISKKEAAAIAKKYAKASGGAKVNVTEGGKGSDYAFYSVTVKDRSGETDMDITKKGGYPIWLIKNRDVKEQKISLNEAGNKAAEFLQKNGFENMEMLESAQYDHVGVFTFVAREKNVRVYPDAVKIKIGLDDGSLIGFSAEEYLASHNTREIPEPAVQEAEARKRLNPNLKVMDQRLAIIHNDANEEVLCYEYLGVLGDDTYRVFVNAEDGTEEKVEKLQNAEPIYENLINGKA</sequence>
<feature type="domain" description="Sporulation protein YpeB PepSY1 and PepSY2" evidence="1">
    <location>
        <begin position="179"/>
        <end position="370"/>
    </location>
</feature>
<evidence type="ECO:0000313" key="4">
    <source>
        <dbReference type="Proteomes" id="UP000075683"/>
    </source>
</evidence>
<protein>
    <recommendedName>
        <fullName evidence="5">Germination protein YpeB</fullName>
    </recommendedName>
</protein>
<evidence type="ECO:0008006" key="5">
    <source>
        <dbReference type="Google" id="ProtNLM"/>
    </source>
</evidence>
<comment type="caution">
    <text evidence="3">The sequence shown here is derived from an EMBL/GenBank/DDBJ whole genome shotgun (WGS) entry which is preliminary data.</text>
</comment>
<organism evidence="3 4">
    <name type="scientific">Caldibacillus debilis</name>
    <dbReference type="NCBI Taxonomy" id="301148"/>
    <lineage>
        <taxon>Bacteria</taxon>
        <taxon>Bacillati</taxon>
        <taxon>Bacillota</taxon>
        <taxon>Bacilli</taxon>
        <taxon>Bacillales</taxon>
        <taxon>Bacillaceae</taxon>
        <taxon>Caldibacillus</taxon>
    </lineage>
</organism>
<gene>
    <name evidence="3" type="ORF">B4135_2007</name>
</gene>
<dbReference type="Pfam" id="PF20769">
    <property type="entry name" value="YPEB_N"/>
    <property type="match status" value="1"/>
</dbReference>